<proteinExistence type="inferred from homology"/>
<dbReference type="Gene3D" id="1.10.3720.10">
    <property type="entry name" value="MetI-like"/>
    <property type="match status" value="1"/>
</dbReference>
<keyword evidence="5 7" id="KW-1133">Transmembrane helix</keyword>
<evidence type="ECO:0000256" key="4">
    <source>
        <dbReference type="ARBA" id="ARBA00022692"/>
    </source>
</evidence>
<feature type="transmembrane region" description="Helical" evidence="7">
    <location>
        <begin position="126"/>
        <end position="150"/>
    </location>
</feature>
<organism evidence="9 10">
    <name type="scientific">Candidatus Thermofonsia Clade 3 bacterium</name>
    <dbReference type="NCBI Taxonomy" id="2364212"/>
    <lineage>
        <taxon>Bacteria</taxon>
        <taxon>Bacillati</taxon>
        <taxon>Chloroflexota</taxon>
        <taxon>Candidatus Thermofontia</taxon>
        <taxon>Candidatus Thermofonsia Clade 3</taxon>
    </lineage>
</organism>
<feature type="transmembrane region" description="Helical" evidence="7">
    <location>
        <begin position="27"/>
        <end position="51"/>
    </location>
</feature>
<accession>A0A2M8QF83</accession>
<name>A0A2M8QF83_9CHLR</name>
<dbReference type="EMBL" id="PGTN01000014">
    <property type="protein sequence ID" value="PJF48467.1"/>
    <property type="molecule type" value="Genomic_DNA"/>
</dbReference>
<keyword evidence="2 7" id="KW-0813">Transport</keyword>
<dbReference type="PANTHER" id="PTHR43744">
    <property type="entry name" value="ABC TRANSPORTER PERMEASE PROTEIN MG189-RELATED-RELATED"/>
    <property type="match status" value="1"/>
</dbReference>
<comment type="similarity">
    <text evidence="7">Belongs to the binding-protein-dependent transport system permease family.</text>
</comment>
<dbReference type="Proteomes" id="UP000230790">
    <property type="component" value="Unassembled WGS sequence"/>
</dbReference>
<dbReference type="PANTHER" id="PTHR43744:SF8">
    <property type="entry name" value="SN-GLYCEROL-3-PHOSPHATE TRANSPORT SYSTEM PERMEASE PROTEIN UGPE"/>
    <property type="match status" value="1"/>
</dbReference>
<dbReference type="GO" id="GO:0055085">
    <property type="term" value="P:transmembrane transport"/>
    <property type="evidence" value="ECO:0007669"/>
    <property type="project" value="InterPro"/>
</dbReference>
<keyword evidence="4 7" id="KW-0812">Transmembrane</keyword>
<dbReference type="Pfam" id="PF00528">
    <property type="entry name" value="BPD_transp_1"/>
    <property type="match status" value="1"/>
</dbReference>
<protein>
    <submittedName>
        <fullName evidence="9">Carbohydrate ABC transporter permease</fullName>
    </submittedName>
</protein>
<dbReference type="CDD" id="cd06261">
    <property type="entry name" value="TM_PBP2"/>
    <property type="match status" value="1"/>
</dbReference>
<evidence type="ECO:0000259" key="8">
    <source>
        <dbReference type="PROSITE" id="PS50928"/>
    </source>
</evidence>
<comment type="caution">
    <text evidence="9">The sequence shown here is derived from an EMBL/GenBank/DDBJ whole genome shotgun (WGS) entry which is preliminary data.</text>
</comment>
<evidence type="ECO:0000256" key="5">
    <source>
        <dbReference type="ARBA" id="ARBA00022989"/>
    </source>
</evidence>
<dbReference type="InterPro" id="IPR035906">
    <property type="entry name" value="MetI-like_sf"/>
</dbReference>
<evidence type="ECO:0000256" key="1">
    <source>
        <dbReference type="ARBA" id="ARBA00004651"/>
    </source>
</evidence>
<dbReference type="AlphaFoldDB" id="A0A2M8QF83"/>
<reference evidence="9 10" key="1">
    <citation type="submission" date="2017-11" db="EMBL/GenBank/DDBJ databases">
        <title>Evolution of Phototrophy in the Chloroflexi Phylum Driven by Horizontal Gene Transfer.</title>
        <authorList>
            <person name="Ward L.M."/>
            <person name="Hemp J."/>
            <person name="Shih P.M."/>
            <person name="Mcglynn S.E."/>
            <person name="Fischer W."/>
        </authorList>
    </citation>
    <scope>NUCLEOTIDE SEQUENCE [LARGE SCALE GENOMIC DNA]</scope>
    <source>
        <strain evidence="9">JP3_7</strain>
    </source>
</reference>
<dbReference type="InterPro" id="IPR000515">
    <property type="entry name" value="MetI-like"/>
</dbReference>
<gene>
    <name evidence="9" type="ORF">CUN48_03500</name>
</gene>
<sequence>MIEPIGHVRAGVRPAQRRRRLHWSAIWGKWAAVAVLVVTAVVALFPMYWLFANAFTPISGTPPLTPILVPAFRLDNFARLLGGTKYYANWMLNSLVVALAITAWHVIFDTMAGYAFAKRRFPGRNLLFWVLLSTLMIPVHVTLIPLYLITRRIGLVDTLGGVILPGTAVVFGIFLMRQYIQTLPSELEEAARVDGAGELRIFWEIILPLCKPAVASLAIFTFVRFWNDFLWPLIVLNTPQNYTLTVGVANLQGEFMTDWGVIFSGAALAALPTIVFFLAFQRYFLEGVRMGAIKG</sequence>
<evidence type="ECO:0000256" key="2">
    <source>
        <dbReference type="ARBA" id="ARBA00022448"/>
    </source>
</evidence>
<keyword evidence="6 7" id="KW-0472">Membrane</keyword>
<evidence type="ECO:0000256" key="6">
    <source>
        <dbReference type="ARBA" id="ARBA00023136"/>
    </source>
</evidence>
<feature type="domain" description="ABC transmembrane type-1" evidence="8">
    <location>
        <begin position="91"/>
        <end position="280"/>
    </location>
</feature>
<evidence type="ECO:0000256" key="7">
    <source>
        <dbReference type="RuleBase" id="RU363032"/>
    </source>
</evidence>
<evidence type="ECO:0000313" key="10">
    <source>
        <dbReference type="Proteomes" id="UP000230790"/>
    </source>
</evidence>
<feature type="transmembrane region" description="Helical" evidence="7">
    <location>
        <begin position="90"/>
        <end position="114"/>
    </location>
</feature>
<feature type="transmembrane region" description="Helical" evidence="7">
    <location>
        <begin position="259"/>
        <end position="280"/>
    </location>
</feature>
<dbReference type="GO" id="GO:0005886">
    <property type="term" value="C:plasma membrane"/>
    <property type="evidence" value="ECO:0007669"/>
    <property type="project" value="UniProtKB-SubCell"/>
</dbReference>
<feature type="transmembrane region" description="Helical" evidence="7">
    <location>
        <begin position="162"/>
        <end position="180"/>
    </location>
</feature>
<evidence type="ECO:0000313" key="9">
    <source>
        <dbReference type="EMBL" id="PJF48467.1"/>
    </source>
</evidence>
<dbReference type="PROSITE" id="PS50928">
    <property type="entry name" value="ABC_TM1"/>
    <property type="match status" value="1"/>
</dbReference>
<dbReference type="SUPFAM" id="SSF161098">
    <property type="entry name" value="MetI-like"/>
    <property type="match status" value="1"/>
</dbReference>
<evidence type="ECO:0000256" key="3">
    <source>
        <dbReference type="ARBA" id="ARBA00022475"/>
    </source>
</evidence>
<feature type="transmembrane region" description="Helical" evidence="7">
    <location>
        <begin position="201"/>
        <end position="223"/>
    </location>
</feature>
<keyword evidence="3" id="KW-1003">Cell membrane</keyword>
<comment type="subcellular location">
    <subcellularLocation>
        <location evidence="1 7">Cell membrane</location>
        <topology evidence="1 7">Multi-pass membrane protein</topology>
    </subcellularLocation>
</comment>